<dbReference type="SMART" id="SM00470">
    <property type="entry name" value="ParB"/>
    <property type="match status" value="1"/>
</dbReference>
<dbReference type="RefSeq" id="WP_117685578.1">
    <property type="nucleotide sequence ID" value="NZ_QSQP01000005.1"/>
</dbReference>
<evidence type="ECO:0000259" key="2">
    <source>
        <dbReference type="SMART" id="SM00470"/>
    </source>
</evidence>
<dbReference type="PANTHER" id="PTHR33375:SF1">
    <property type="entry name" value="CHROMOSOME-PARTITIONING PROTEIN PARB-RELATED"/>
    <property type="match status" value="1"/>
</dbReference>
<proteinExistence type="inferred from homology"/>
<dbReference type="CDD" id="cd16407">
    <property type="entry name" value="ParB_N_like"/>
    <property type="match status" value="1"/>
</dbReference>
<dbReference type="PANTHER" id="PTHR33375">
    <property type="entry name" value="CHROMOSOME-PARTITIONING PROTEIN PARB-RELATED"/>
    <property type="match status" value="1"/>
</dbReference>
<protein>
    <submittedName>
        <fullName evidence="3">ParB/RepB/Spo0J family partition protein</fullName>
    </submittedName>
</protein>
<name>A0A3E4M2A6_9FIRM</name>
<dbReference type="EMBL" id="QSQP01000005">
    <property type="protein sequence ID" value="RGK43827.1"/>
    <property type="molecule type" value="Genomic_DNA"/>
</dbReference>
<feature type="domain" description="ParB-like N-terminal" evidence="2">
    <location>
        <begin position="33"/>
        <end position="123"/>
    </location>
</feature>
<dbReference type="SUPFAM" id="SSF110849">
    <property type="entry name" value="ParB/Sulfiredoxin"/>
    <property type="match status" value="1"/>
</dbReference>
<comment type="similarity">
    <text evidence="1">Belongs to the ParB family.</text>
</comment>
<dbReference type="InterPro" id="IPR036086">
    <property type="entry name" value="ParB/Sulfiredoxin_sf"/>
</dbReference>
<evidence type="ECO:0000313" key="4">
    <source>
        <dbReference type="Proteomes" id="UP000261052"/>
    </source>
</evidence>
<dbReference type="AlphaFoldDB" id="A0A3E4M2A6"/>
<dbReference type="InterPro" id="IPR050336">
    <property type="entry name" value="Chromosome_partition/occlusion"/>
</dbReference>
<dbReference type="SUPFAM" id="SSF109709">
    <property type="entry name" value="KorB DNA-binding domain-like"/>
    <property type="match status" value="1"/>
</dbReference>
<dbReference type="Gene3D" id="3.90.1530.30">
    <property type="match status" value="1"/>
</dbReference>
<dbReference type="Gene3D" id="1.10.10.2830">
    <property type="match status" value="1"/>
</dbReference>
<sequence length="323" mass="36950">MARNNALNFNLPSVDDLFSTEESRAEARLEKVVNLNPSEISDFPDHPFKVRMDAAMQEMAESVKQYGVLVPALVRPKQGGGYEMVAGHRRKMAAELAQLPEIPCIVRQLTDDEATIIMVDSNLQREQILPSEKAFAYKMKLDAMKRQAGRPSLENLTPVVSEKRLRTNEELGLQVGESREQIRRYIRLTHLIPEILELVDNSVLKDQEMLQIAMRPAVELSYLRKEEQADLFAIMDEMDCTPSHAQAIKMRQMSEAKTGGERLAKDALVSIMKEEKPNQKEQFKIPKEKISRFFAPGTPTQKIEDTIVKALELYRKRQRSLER</sequence>
<dbReference type="GO" id="GO:0005694">
    <property type="term" value="C:chromosome"/>
    <property type="evidence" value="ECO:0007669"/>
    <property type="project" value="TreeGrafter"/>
</dbReference>
<dbReference type="InterPro" id="IPR003115">
    <property type="entry name" value="ParB_N"/>
</dbReference>
<dbReference type="GO" id="GO:0003677">
    <property type="term" value="F:DNA binding"/>
    <property type="evidence" value="ECO:0007669"/>
    <property type="project" value="InterPro"/>
</dbReference>
<evidence type="ECO:0000313" key="3">
    <source>
        <dbReference type="EMBL" id="RGK43827.1"/>
    </source>
</evidence>
<organism evidence="3 4">
    <name type="scientific">Agathobacter rectalis</name>
    <dbReference type="NCBI Taxonomy" id="39491"/>
    <lineage>
        <taxon>Bacteria</taxon>
        <taxon>Bacillati</taxon>
        <taxon>Bacillota</taxon>
        <taxon>Clostridia</taxon>
        <taxon>Lachnospirales</taxon>
        <taxon>Lachnospiraceae</taxon>
        <taxon>Agathobacter</taxon>
    </lineage>
</organism>
<gene>
    <name evidence="3" type="ORF">DXD13_05270</name>
</gene>
<dbReference type="Proteomes" id="UP000261052">
    <property type="component" value="Unassembled WGS sequence"/>
</dbReference>
<accession>A0A3E4M2A6</accession>
<dbReference type="Pfam" id="PF02195">
    <property type="entry name" value="ParB_N"/>
    <property type="match status" value="1"/>
</dbReference>
<evidence type="ECO:0000256" key="1">
    <source>
        <dbReference type="ARBA" id="ARBA00006295"/>
    </source>
</evidence>
<dbReference type="GO" id="GO:0007059">
    <property type="term" value="P:chromosome segregation"/>
    <property type="evidence" value="ECO:0007669"/>
    <property type="project" value="TreeGrafter"/>
</dbReference>
<dbReference type="NCBIfam" id="TIGR00180">
    <property type="entry name" value="parB_part"/>
    <property type="match status" value="1"/>
</dbReference>
<dbReference type="InterPro" id="IPR004437">
    <property type="entry name" value="ParB/RepB/Spo0J"/>
</dbReference>
<reference evidence="3 4" key="1">
    <citation type="submission" date="2018-08" db="EMBL/GenBank/DDBJ databases">
        <title>A genome reference for cultivated species of the human gut microbiota.</title>
        <authorList>
            <person name="Zou Y."/>
            <person name="Xue W."/>
            <person name="Luo G."/>
        </authorList>
    </citation>
    <scope>NUCLEOTIDE SEQUENCE [LARGE SCALE GENOMIC DNA]</scope>
    <source>
        <strain evidence="3 4">TF11-15AC</strain>
    </source>
</reference>
<comment type="caution">
    <text evidence="3">The sequence shown here is derived from an EMBL/GenBank/DDBJ whole genome shotgun (WGS) entry which is preliminary data.</text>
</comment>